<accession>A0ABY9JUE0</accession>
<dbReference type="InterPro" id="IPR006083">
    <property type="entry name" value="PRK/URK"/>
</dbReference>
<evidence type="ECO:0000313" key="2">
    <source>
        <dbReference type="EMBL" id="WLR42045.1"/>
    </source>
</evidence>
<reference evidence="2 3" key="1">
    <citation type="submission" date="2023-06" db="EMBL/GenBank/DDBJ databases">
        <title>Five Gram-positive bacteria isolated from mangrove sediments in Shenzhen, Guangdong, China.</title>
        <authorList>
            <person name="Yu S."/>
            <person name="Zheng W."/>
            <person name="Huang Y."/>
        </authorList>
    </citation>
    <scope>NUCLEOTIDE SEQUENCE [LARGE SCALE GENOMIC DNA]</scope>
    <source>
        <strain evidence="2 3">SaN35-3</strain>
    </source>
</reference>
<feature type="domain" description="Phosphoribulokinase/uridine kinase" evidence="1">
    <location>
        <begin position="20"/>
        <end position="200"/>
    </location>
</feature>
<dbReference type="PANTHER" id="PTHR10285">
    <property type="entry name" value="URIDINE KINASE"/>
    <property type="match status" value="1"/>
</dbReference>
<evidence type="ECO:0000313" key="3">
    <source>
        <dbReference type="Proteomes" id="UP001197974"/>
    </source>
</evidence>
<dbReference type="PRINTS" id="PR00988">
    <property type="entry name" value="URIDINKINASE"/>
</dbReference>
<dbReference type="SUPFAM" id="SSF52540">
    <property type="entry name" value="P-loop containing nucleoside triphosphate hydrolases"/>
    <property type="match status" value="1"/>
</dbReference>
<proteinExistence type="predicted"/>
<dbReference type="Proteomes" id="UP001197974">
    <property type="component" value="Chromosome"/>
</dbReference>
<sequence length="230" mass="26573">MKNLVQQIINWINKTDEHMVIGISGHGAAGKTTFAQDLVNGVNQKGVNYINTDPYLVSSNVRKHAIIEYTYHNERHQFKVTACHPAAHNLGALERDIQMVREKLDFNTIHTSYLKSKLISSKNKVTIVEGMTVAFINPDLFDLTIYLYADGETELRRRSSRDIVERGADLAYLKRSHEERRIQYEVFMHPYSERFDIIVKNDDQSIVLEKNNLKNTPHVNRREACGKKLF</sequence>
<keyword evidence="3" id="KW-1185">Reference proteome</keyword>
<dbReference type="Gene3D" id="3.40.50.300">
    <property type="entry name" value="P-loop containing nucleotide triphosphate hydrolases"/>
    <property type="match status" value="1"/>
</dbReference>
<gene>
    <name evidence="2" type="ORF">LC087_14870</name>
</gene>
<dbReference type="EMBL" id="CP129013">
    <property type="protein sequence ID" value="WLR42045.1"/>
    <property type="molecule type" value="Genomic_DNA"/>
</dbReference>
<dbReference type="InterPro" id="IPR027417">
    <property type="entry name" value="P-loop_NTPase"/>
</dbReference>
<protein>
    <submittedName>
        <fullName evidence="2">AAA family ATPase</fullName>
    </submittedName>
</protein>
<name>A0ABY9JUE0_9BACI</name>
<organism evidence="2 3">
    <name type="scientific">Bacillus carboniphilus</name>
    <dbReference type="NCBI Taxonomy" id="86663"/>
    <lineage>
        <taxon>Bacteria</taxon>
        <taxon>Bacillati</taxon>
        <taxon>Bacillota</taxon>
        <taxon>Bacilli</taxon>
        <taxon>Bacillales</taxon>
        <taxon>Bacillaceae</taxon>
        <taxon>Bacillus</taxon>
    </lineage>
</organism>
<dbReference type="Pfam" id="PF00485">
    <property type="entry name" value="PRK"/>
    <property type="match status" value="1"/>
</dbReference>
<evidence type="ECO:0000259" key="1">
    <source>
        <dbReference type="Pfam" id="PF00485"/>
    </source>
</evidence>
<dbReference type="RefSeq" id="WP_226543132.1">
    <property type="nucleotide sequence ID" value="NZ_CP129013.1"/>
</dbReference>